<evidence type="ECO:0000256" key="1">
    <source>
        <dbReference type="SAM" id="MobiDB-lite"/>
    </source>
</evidence>
<protein>
    <submittedName>
        <fullName evidence="2">Uncharacterized protein</fullName>
    </submittedName>
</protein>
<feature type="compositionally biased region" description="Polar residues" evidence="1">
    <location>
        <begin position="109"/>
        <end position="118"/>
    </location>
</feature>
<dbReference type="EMBL" id="CADEAL010004081">
    <property type="protein sequence ID" value="CAB1451206.1"/>
    <property type="molecule type" value="Genomic_DNA"/>
</dbReference>
<gene>
    <name evidence="2" type="ORF">PLEPLA_LOCUS38899</name>
</gene>
<name>A0A9N7VF54_PLEPL</name>
<evidence type="ECO:0000313" key="3">
    <source>
        <dbReference type="Proteomes" id="UP001153269"/>
    </source>
</evidence>
<evidence type="ECO:0000313" key="2">
    <source>
        <dbReference type="EMBL" id="CAB1451206.1"/>
    </source>
</evidence>
<feature type="region of interest" description="Disordered" evidence="1">
    <location>
        <begin position="109"/>
        <end position="130"/>
    </location>
</feature>
<sequence length="130" mass="14699">MAMYRSTAMTHSVSMLAVTHRTSTEVQNSQNVSLSCQSPVTTIVAPRGHHKDPHDELRCTRYGVDYQQVSHHYGQYDDDQYDEAPRSCRIMPVEVLHVSKDVIVCGSSSGRDNSNNKNRMIPNEMYPNCP</sequence>
<dbReference type="Proteomes" id="UP001153269">
    <property type="component" value="Unassembled WGS sequence"/>
</dbReference>
<proteinExistence type="predicted"/>
<dbReference type="AlphaFoldDB" id="A0A9N7VF54"/>
<organism evidence="2 3">
    <name type="scientific">Pleuronectes platessa</name>
    <name type="common">European plaice</name>
    <dbReference type="NCBI Taxonomy" id="8262"/>
    <lineage>
        <taxon>Eukaryota</taxon>
        <taxon>Metazoa</taxon>
        <taxon>Chordata</taxon>
        <taxon>Craniata</taxon>
        <taxon>Vertebrata</taxon>
        <taxon>Euteleostomi</taxon>
        <taxon>Actinopterygii</taxon>
        <taxon>Neopterygii</taxon>
        <taxon>Teleostei</taxon>
        <taxon>Neoteleostei</taxon>
        <taxon>Acanthomorphata</taxon>
        <taxon>Carangaria</taxon>
        <taxon>Pleuronectiformes</taxon>
        <taxon>Pleuronectoidei</taxon>
        <taxon>Pleuronectidae</taxon>
        <taxon>Pleuronectes</taxon>
    </lineage>
</organism>
<reference evidence="2" key="1">
    <citation type="submission" date="2020-03" db="EMBL/GenBank/DDBJ databases">
        <authorList>
            <person name="Weist P."/>
        </authorList>
    </citation>
    <scope>NUCLEOTIDE SEQUENCE</scope>
</reference>
<accession>A0A9N7VF54</accession>
<keyword evidence="3" id="KW-1185">Reference proteome</keyword>
<comment type="caution">
    <text evidence="2">The sequence shown here is derived from an EMBL/GenBank/DDBJ whole genome shotgun (WGS) entry which is preliminary data.</text>
</comment>